<dbReference type="InterPro" id="IPR000542">
    <property type="entry name" value="Carn_acyl_trans"/>
</dbReference>
<accession>B4M613</accession>
<dbReference type="eggNOG" id="KOG3718">
    <property type="taxonomic scope" value="Eukaryota"/>
</dbReference>
<dbReference type="EMBL" id="CH940652">
    <property type="protein sequence ID" value="EDW59089.1"/>
    <property type="molecule type" value="Genomic_DNA"/>
</dbReference>
<evidence type="ECO:0000256" key="1">
    <source>
        <dbReference type="ARBA" id="ARBA00005232"/>
    </source>
</evidence>
<evidence type="ECO:0000313" key="6">
    <source>
        <dbReference type="EMBL" id="EDW59089.1"/>
    </source>
</evidence>
<keyword evidence="8" id="KW-1185">Reference proteome</keyword>
<evidence type="ECO:0000256" key="4">
    <source>
        <dbReference type="PIRSR" id="PIRSR600542-1"/>
    </source>
</evidence>
<dbReference type="Gene3D" id="3.30.559.70">
    <property type="entry name" value="Choline/Carnitine o-acyltransferase, domain 2"/>
    <property type="match status" value="1"/>
</dbReference>
<dbReference type="InParanoid" id="B4M613"/>
<reference evidence="6" key="2">
    <citation type="journal article" date="2008" name="Bioinformatics">
        <title>Assembly reconciliation.</title>
        <authorList>
            <person name="Zimin A.V."/>
            <person name="Smith D.R."/>
            <person name="Sutton G."/>
            <person name="Yorke J.A."/>
        </authorList>
    </citation>
    <scope>NUCLEOTIDE SEQUENCE</scope>
    <source>
        <strain evidence="6">TSC#15010-1051.87</strain>
    </source>
</reference>
<keyword evidence="3 6" id="KW-0012">Acyltransferase</keyword>
<dbReference type="GO" id="GO:0008458">
    <property type="term" value="F:carnitine O-octanoyltransferase activity"/>
    <property type="evidence" value="ECO:0007669"/>
    <property type="project" value="TreeGrafter"/>
</dbReference>
<reference evidence="6" key="3">
    <citation type="submission" date="2008-06" db="EMBL/GenBank/DDBJ databases">
        <authorList>
            <consortium name="FlyBase"/>
        </authorList>
    </citation>
    <scope>NUCLEOTIDE SEQUENCE</scope>
    <source>
        <strain evidence="6">TSC#15010-1051.87</strain>
    </source>
</reference>
<name>B4M613_DROVI</name>
<reference evidence="6 8" key="1">
    <citation type="journal article" date="2007" name="Nature">
        <title>Evolution of genes and genomes on the Drosophila phylogeny.</title>
        <authorList>
            <consortium name="Drosophila 12 Genomes Consortium"/>
            <person name="Clark A.G."/>
            <person name="Eisen M.B."/>
            <person name="Smith D.R."/>
            <person name="Bergman C.M."/>
            <person name="Oliver B."/>
            <person name="Markow T.A."/>
            <person name="Kaufman T.C."/>
            <person name="Kellis M."/>
            <person name="Gelbart W."/>
            <person name="Iyer V.N."/>
            <person name="Pollard D.A."/>
            <person name="Sackton T.B."/>
            <person name="Larracuente A.M."/>
            <person name="Singh N.D."/>
            <person name="Abad J.P."/>
            <person name="Abt D.N."/>
            <person name="Adryan B."/>
            <person name="Aguade M."/>
            <person name="Akashi H."/>
            <person name="Anderson W.W."/>
            <person name="Aquadro C.F."/>
            <person name="Ardell D.H."/>
            <person name="Arguello R."/>
            <person name="Artieri C.G."/>
            <person name="Barbash D.A."/>
            <person name="Barker D."/>
            <person name="Barsanti P."/>
            <person name="Batterham P."/>
            <person name="Batzoglou S."/>
            <person name="Begun D."/>
            <person name="Bhutkar A."/>
            <person name="Blanco E."/>
            <person name="Bosak S.A."/>
            <person name="Bradley R.K."/>
            <person name="Brand A.D."/>
            <person name="Brent M.R."/>
            <person name="Brooks A.N."/>
            <person name="Brown R.H."/>
            <person name="Butlin R.K."/>
            <person name="Caggese C."/>
            <person name="Calvi B.R."/>
            <person name="Bernardo de Carvalho A."/>
            <person name="Caspi A."/>
            <person name="Castrezana S."/>
            <person name="Celniker S.E."/>
            <person name="Chang J.L."/>
            <person name="Chapple C."/>
            <person name="Chatterji S."/>
            <person name="Chinwalla A."/>
            <person name="Civetta A."/>
            <person name="Clifton S.W."/>
            <person name="Comeron J.M."/>
            <person name="Costello J.C."/>
            <person name="Coyne J.A."/>
            <person name="Daub J."/>
            <person name="David R.G."/>
            <person name="Delcher A.L."/>
            <person name="Delehaunty K."/>
            <person name="Do C.B."/>
            <person name="Ebling H."/>
            <person name="Edwards K."/>
            <person name="Eickbush T."/>
            <person name="Evans J.D."/>
            <person name="Filipski A."/>
            <person name="Findeiss S."/>
            <person name="Freyhult E."/>
            <person name="Fulton L."/>
            <person name="Fulton R."/>
            <person name="Garcia A.C."/>
            <person name="Gardiner A."/>
            <person name="Garfield D.A."/>
            <person name="Garvin B.E."/>
            <person name="Gibson G."/>
            <person name="Gilbert D."/>
            <person name="Gnerre S."/>
            <person name="Godfrey J."/>
            <person name="Good R."/>
            <person name="Gotea V."/>
            <person name="Gravely B."/>
            <person name="Greenberg A.J."/>
            <person name="Griffiths-Jones S."/>
            <person name="Gross S."/>
            <person name="Guigo R."/>
            <person name="Gustafson E.A."/>
            <person name="Haerty W."/>
            <person name="Hahn M.W."/>
            <person name="Halligan D.L."/>
            <person name="Halpern A.L."/>
            <person name="Halter G.M."/>
            <person name="Han M.V."/>
            <person name="Heger A."/>
            <person name="Hillier L."/>
            <person name="Hinrichs A.S."/>
            <person name="Holmes I."/>
            <person name="Hoskins R.A."/>
            <person name="Hubisz M.J."/>
            <person name="Hultmark D."/>
            <person name="Huntley M.A."/>
            <person name="Jaffe D.B."/>
            <person name="Jagadeeshan S."/>
            <person name="Jeck W.R."/>
            <person name="Johnson J."/>
            <person name="Jones C.D."/>
            <person name="Jordan W.C."/>
            <person name="Karpen G.H."/>
            <person name="Kataoka E."/>
            <person name="Keightley P.D."/>
            <person name="Kheradpour P."/>
            <person name="Kirkness E.F."/>
            <person name="Koerich L.B."/>
            <person name="Kristiansen K."/>
            <person name="Kudrna D."/>
            <person name="Kulathinal R.J."/>
            <person name="Kumar S."/>
            <person name="Kwok R."/>
            <person name="Lander E."/>
            <person name="Langley C.H."/>
            <person name="Lapoint R."/>
            <person name="Lazzaro B.P."/>
            <person name="Lee S.J."/>
            <person name="Levesque L."/>
            <person name="Li R."/>
            <person name="Lin C.F."/>
            <person name="Lin M.F."/>
            <person name="Lindblad-Toh K."/>
            <person name="Llopart A."/>
            <person name="Long M."/>
            <person name="Low L."/>
            <person name="Lozovsky E."/>
            <person name="Lu J."/>
            <person name="Luo M."/>
            <person name="Machado C.A."/>
            <person name="Makalowski W."/>
            <person name="Marzo M."/>
            <person name="Matsuda M."/>
            <person name="Matzkin L."/>
            <person name="McAllister B."/>
            <person name="McBride C.S."/>
            <person name="McKernan B."/>
            <person name="McKernan K."/>
            <person name="Mendez-Lago M."/>
            <person name="Minx P."/>
            <person name="Mollenhauer M.U."/>
            <person name="Montooth K."/>
            <person name="Mount S.M."/>
            <person name="Mu X."/>
            <person name="Myers E."/>
            <person name="Negre B."/>
            <person name="Newfeld S."/>
            <person name="Nielsen R."/>
            <person name="Noor M.A."/>
            <person name="O'Grady P."/>
            <person name="Pachter L."/>
            <person name="Papaceit M."/>
            <person name="Parisi M.J."/>
            <person name="Parisi M."/>
            <person name="Parts L."/>
            <person name="Pedersen J.S."/>
            <person name="Pesole G."/>
            <person name="Phillippy A.M."/>
            <person name="Ponting C.P."/>
            <person name="Pop M."/>
            <person name="Porcelli D."/>
            <person name="Powell J.R."/>
            <person name="Prohaska S."/>
            <person name="Pruitt K."/>
            <person name="Puig M."/>
            <person name="Quesneville H."/>
            <person name="Ram K.R."/>
            <person name="Rand D."/>
            <person name="Rasmussen M.D."/>
            <person name="Reed L.K."/>
            <person name="Reenan R."/>
            <person name="Reily A."/>
            <person name="Remington K.A."/>
            <person name="Rieger T.T."/>
            <person name="Ritchie M.G."/>
            <person name="Robin C."/>
            <person name="Rogers Y.H."/>
            <person name="Rohde C."/>
            <person name="Rozas J."/>
            <person name="Rubenfield M.J."/>
            <person name="Ruiz A."/>
            <person name="Russo S."/>
            <person name="Salzberg S.L."/>
            <person name="Sanchez-Gracia A."/>
            <person name="Saranga D.J."/>
            <person name="Sato H."/>
            <person name="Schaeffer S.W."/>
            <person name="Schatz M.C."/>
            <person name="Schlenke T."/>
            <person name="Schwartz R."/>
            <person name="Segarra C."/>
            <person name="Singh R.S."/>
            <person name="Sirot L."/>
            <person name="Sirota M."/>
            <person name="Sisneros N.B."/>
            <person name="Smith C.D."/>
            <person name="Smith T.F."/>
            <person name="Spieth J."/>
            <person name="Stage D.E."/>
            <person name="Stark A."/>
            <person name="Stephan W."/>
            <person name="Strausberg R.L."/>
            <person name="Strempel S."/>
            <person name="Sturgill D."/>
            <person name="Sutton G."/>
            <person name="Sutton G.G."/>
            <person name="Tao W."/>
            <person name="Teichmann S."/>
            <person name="Tobari Y.N."/>
            <person name="Tomimura Y."/>
            <person name="Tsolas J.M."/>
            <person name="Valente V.L."/>
            <person name="Venter E."/>
            <person name="Venter J.C."/>
            <person name="Vicario S."/>
            <person name="Vieira F.G."/>
            <person name="Vilella A.J."/>
            <person name="Villasante A."/>
            <person name="Walenz B."/>
            <person name="Wang J."/>
            <person name="Wasserman M."/>
            <person name="Watts T."/>
            <person name="Wilson D."/>
            <person name="Wilson R.K."/>
            <person name="Wing R.A."/>
            <person name="Wolfner M.F."/>
            <person name="Wong A."/>
            <person name="Wong G.K."/>
            <person name="Wu C.I."/>
            <person name="Wu G."/>
            <person name="Yamamoto D."/>
            <person name="Yang H.P."/>
            <person name="Yang S.P."/>
            <person name="Yorke J.A."/>
            <person name="Yoshida K."/>
            <person name="Zdobnov E."/>
            <person name="Zhang P."/>
            <person name="Zhang Y."/>
            <person name="Zimin A.V."/>
            <person name="Baldwin J."/>
            <person name="Abdouelleil A."/>
            <person name="Abdulkadir J."/>
            <person name="Abebe A."/>
            <person name="Abera B."/>
            <person name="Abreu J."/>
            <person name="Acer S.C."/>
            <person name="Aftuck L."/>
            <person name="Alexander A."/>
            <person name="An P."/>
            <person name="Anderson E."/>
            <person name="Anderson S."/>
            <person name="Arachi H."/>
            <person name="Azer M."/>
            <person name="Bachantsang P."/>
            <person name="Barry A."/>
            <person name="Bayul T."/>
            <person name="Berlin A."/>
            <person name="Bessette D."/>
            <person name="Bloom T."/>
            <person name="Blye J."/>
            <person name="Boguslavskiy L."/>
            <person name="Bonnet C."/>
            <person name="Boukhgalter B."/>
            <person name="Bourzgui I."/>
            <person name="Brown A."/>
            <person name="Cahill P."/>
            <person name="Channer S."/>
            <person name="Cheshatsang Y."/>
            <person name="Chuda L."/>
            <person name="Citroen M."/>
            <person name="Collymore A."/>
            <person name="Cooke P."/>
            <person name="Costello M."/>
            <person name="D'Aco K."/>
            <person name="Daza R."/>
            <person name="De Haan G."/>
            <person name="DeGray S."/>
            <person name="DeMaso C."/>
            <person name="Dhargay N."/>
            <person name="Dooley K."/>
            <person name="Dooley E."/>
            <person name="Doricent M."/>
            <person name="Dorje P."/>
            <person name="Dorjee K."/>
            <person name="Dupes A."/>
            <person name="Elong R."/>
            <person name="Falk J."/>
            <person name="Farina A."/>
            <person name="Faro S."/>
            <person name="Ferguson D."/>
            <person name="Fisher S."/>
            <person name="Foley C.D."/>
            <person name="Franke A."/>
            <person name="Friedrich D."/>
            <person name="Gadbois L."/>
            <person name="Gearin G."/>
            <person name="Gearin C.R."/>
            <person name="Giannoukos G."/>
            <person name="Goode T."/>
            <person name="Graham J."/>
            <person name="Grandbois E."/>
            <person name="Grewal S."/>
            <person name="Gyaltsen K."/>
            <person name="Hafez N."/>
            <person name="Hagos B."/>
            <person name="Hall J."/>
            <person name="Henson C."/>
            <person name="Hollinger A."/>
            <person name="Honan T."/>
            <person name="Huard M.D."/>
            <person name="Hughes L."/>
            <person name="Hurhula B."/>
            <person name="Husby M.E."/>
            <person name="Kamat A."/>
            <person name="Kanga B."/>
            <person name="Kashin S."/>
            <person name="Khazanovich D."/>
            <person name="Kisner P."/>
            <person name="Lance K."/>
            <person name="Lara M."/>
            <person name="Lee W."/>
            <person name="Lennon N."/>
            <person name="Letendre F."/>
            <person name="LeVine R."/>
            <person name="Lipovsky A."/>
            <person name="Liu X."/>
            <person name="Liu J."/>
            <person name="Liu S."/>
            <person name="Lokyitsang T."/>
            <person name="Lokyitsang Y."/>
            <person name="Lubonja R."/>
            <person name="Lui A."/>
            <person name="MacDonald P."/>
            <person name="Magnisalis V."/>
            <person name="Maru K."/>
            <person name="Matthews C."/>
            <person name="McCusker W."/>
            <person name="McDonough S."/>
            <person name="Mehta T."/>
            <person name="Meldrim J."/>
            <person name="Meneus L."/>
            <person name="Mihai O."/>
            <person name="Mihalev A."/>
            <person name="Mihova T."/>
            <person name="Mittelman R."/>
            <person name="Mlenga V."/>
            <person name="Montmayeur A."/>
            <person name="Mulrain L."/>
            <person name="Navidi A."/>
            <person name="Naylor J."/>
            <person name="Negash T."/>
            <person name="Nguyen T."/>
            <person name="Nguyen N."/>
            <person name="Nicol R."/>
            <person name="Norbu C."/>
            <person name="Norbu N."/>
            <person name="Novod N."/>
            <person name="O'Neill B."/>
            <person name="Osman S."/>
            <person name="Markiewicz E."/>
            <person name="Oyono O.L."/>
            <person name="Patti C."/>
            <person name="Phunkhang P."/>
            <person name="Pierre F."/>
            <person name="Priest M."/>
            <person name="Raghuraman S."/>
            <person name="Rege F."/>
            <person name="Reyes R."/>
            <person name="Rise C."/>
            <person name="Rogov P."/>
            <person name="Ross K."/>
            <person name="Ryan E."/>
            <person name="Settipalli S."/>
            <person name="Shea T."/>
            <person name="Sherpa N."/>
            <person name="Shi L."/>
            <person name="Shih D."/>
            <person name="Sparrow T."/>
            <person name="Spaulding J."/>
            <person name="Stalker J."/>
            <person name="Stange-Thomann N."/>
            <person name="Stavropoulos S."/>
            <person name="Stone C."/>
            <person name="Strader C."/>
            <person name="Tesfaye S."/>
            <person name="Thomson T."/>
            <person name="Thoulutsang Y."/>
            <person name="Thoulutsang D."/>
            <person name="Topham K."/>
            <person name="Topping I."/>
            <person name="Tsamla T."/>
            <person name="Vassiliev H."/>
            <person name="Vo A."/>
            <person name="Wangchuk T."/>
            <person name="Wangdi T."/>
            <person name="Weiand M."/>
            <person name="Wilkinson J."/>
            <person name="Wilson A."/>
            <person name="Yadav S."/>
            <person name="Young G."/>
            <person name="Yu Q."/>
            <person name="Zembek L."/>
            <person name="Zhong D."/>
            <person name="Zimmer A."/>
            <person name="Zwirko Z."/>
            <person name="Jaffe D.B."/>
            <person name="Alvarez P."/>
            <person name="Brockman W."/>
            <person name="Butler J."/>
            <person name="Chin C."/>
            <person name="Gnerre S."/>
            <person name="Grabherr M."/>
            <person name="Kleber M."/>
            <person name="Mauceli E."/>
            <person name="MacCallum I."/>
        </authorList>
    </citation>
    <scope>NUCLEOTIDE SEQUENCE [LARGE SCALE GENOMIC DNA]</scope>
    <source>
        <strain evidence="6">TSC#15010-1051.87</strain>
        <strain evidence="8">Tucson 15010-1051.87</strain>
    </source>
</reference>
<proteinExistence type="inferred from homology"/>
<comment type="similarity">
    <text evidence="1">Belongs to the carnitine/choline acetyltransferase family.</text>
</comment>
<evidence type="ECO:0000256" key="3">
    <source>
        <dbReference type="ARBA" id="ARBA00023315"/>
    </source>
</evidence>
<keyword evidence="2 6" id="KW-0808">Transferase</keyword>
<dbReference type="PANTHER" id="PTHR22589">
    <property type="entry name" value="CARNITINE O-ACYLTRANSFERASE"/>
    <property type="match status" value="1"/>
</dbReference>
<dbReference type="STRING" id="7244.B4M613"/>
<organism evidence="6 8">
    <name type="scientific">Drosophila virilis</name>
    <name type="common">Fruit fly</name>
    <dbReference type="NCBI Taxonomy" id="7244"/>
    <lineage>
        <taxon>Eukaryota</taxon>
        <taxon>Metazoa</taxon>
        <taxon>Ecdysozoa</taxon>
        <taxon>Arthropoda</taxon>
        <taxon>Hexapoda</taxon>
        <taxon>Insecta</taxon>
        <taxon>Pterygota</taxon>
        <taxon>Neoptera</taxon>
        <taxon>Endopterygota</taxon>
        <taxon>Diptera</taxon>
        <taxon>Brachycera</taxon>
        <taxon>Muscomorpha</taxon>
        <taxon>Ephydroidea</taxon>
        <taxon>Drosophilidae</taxon>
        <taxon>Drosophila</taxon>
    </lineage>
</organism>
<dbReference type="InterPro" id="IPR039551">
    <property type="entry name" value="Cho/carn_acyl_trans"/>
</dbReference>
<evidence type="ECO:0000259" key="5">
    <source>
        <dbReference type="Pfam" id="PF00755"/>
    </source>
</evidence>
<evidence type="ECO:0000256" key="2">
    <source>
        <dbReference type="ARBA" id="ARBA00022679"/>
    </source>
</evidence>
<feature type="active site" description="Proton acceptor" evidence="4">
    <location>
        <position position="328"/>
    </location>
</feature>
<dbReference type="InterPro" id="IPR023213">
    <property type="entry name" value="CAT-like_dom_sf"/>
</dbReference>
<dbReference type="GO" id="GO:0005777">
    <property type="term" value="C:peroxisome"/>
    <property type="evidence" value="ECO:0007669"/>
    <property type="project" value="TreeGrafter"/>
</dbReference>
<dbReference type="PANTHER" id="PTHR22589:SF67">
    <property type="entry name" value="PEROXISOMAL CARNITINE O-OCTANOYLTRANSFERASE"/>
    <property type="match status" value="1"/>
</dbReference>
<dbReference type="KEGG" id="dvi:6633212"/>
<feature type="domain" description="Choline/carnitine acyltransferase" evidence="5">
    <location>
        <begin position="25"/>
        <end position="595"/>
    </location>
</feature>
<dbReference type="HOGENOM" id="CLU_013513_5_0_1"/>
<dbReference type="SUPFAM" id="SSF52777">
    <property type="entry name" value="CoA-dependent acyltransferases"/>
    <property type="match status" value="2"/>
</dbReference>
<sequence>MDRASLFFGGQNESTFSFDETLPALPLPELRDTMKRYYASLQPFGTPEELANSRRIIDEFANGIGAELQAKLKERAAKMKNWLGSWWEDNAYHMMRLPLLPYQIMSMPCQMIHVGVPERPDYMLKSFARQIHHTLEFWDLVRSETIKPLSSNGGKIKYSSALYKYFYSTSRVPGEEQDHIEKHFLTKSEGRTPTHLIITGKGRQFAFNCVHEDDTILTAPEILVVLQRLRSILDYEPVGDGVPALTHDDRTSWAKNRNHLMSISETNKQTLKLVESSNISICWDEHQPQNTEESSQLSIYGDYHSRWADRSSCIIAFKNGHYVYTGEHSCYDGTISASFATFMQLSFLEVPEPDWSEVKDTKLVDIQELKFELDDRLKSEIKRVLDEVEKRGIDVTVTFEVFDDYGKEFMKSQKLHPDSFVQVLMQWAYYQMHHDIAPTYETALMRHYYNGRTETLRSCTNAVYEFLKASDSKSTTDEQLLQAFRAAVNDHRYQMDEARKGNGIDRHLFGLWCIAFENKLDIPAFYDDPLYAKSGGGGNFVLSSSTLGFTPNVGFVAPMTLDGYGIFYAITSDAIYINSTAYRDSIKTSARKYNAIFFESFRRIRRLLEQQKIESNL</sequence>
<dbReference type="Pfam" id="PF00755">
    <property type="entry name" value="Carn_acyltransf"/>
    <property type="match status" value="1"/>
</dbReference>
<gene>
    <name evidence="6" type="primary">Dvir\GJ10681</name>
    <name evidence="6" type="ORF">Dvir_GJ10681</name>
</gene>
<dbReference type="EC" id="2.3.-.-" evidence="6 7"/>
<dbReference type="Proteomes" id="UP000008792">
    <property type="component" value="Unassembled WGS sequence"/>
</dbReference>
<evidence type="ECO:0000313" key="8">
    <source>
        <dbReference type="Proteomes" id="UP000008792"/>
    </source>
</evidence>
<dbReference type="PROSITE" id="PS00439">
    <property type="entry name" value="ACYLTRANSF_C_1"/>
    <property type="match status" value="1"/>
</dbReference>
<dbReference type="Gene3D" id="3.30.559.10">
    <property type="entry name" value="Chloramphenicol acetyltransferase-like domain"/>
    <property type="match status" value="1"/>
</dbReference>
<protein>
    <submittedName>
        <fullName evidence="6">Uncharacterized protein, isoform A</fullName>
    </submittedName>
    <submittedName>
        <fullName evidence="7">Uncharacterized protein, isoform B</fullName>
        <ecNumber evidence="6 7">2.3.-.-</ecNumber>
    </submittedName>
</protein>
<dbReference type="AlphaFoldDB" id="B4M613"/>
<evidence type="ECO:0000313" key="7">
    <source>
        <dbReference type="EMBL" id="KRF78668.1"/>
    </source>
</evidence>
<dbReference type="SMR" id="B4M613"/>
<dbReference type="EMBL" id="CH940652">
    <property type="protein sequence ID" value="KRF78668.1"/>
    <property type="molecule type" value="Genomic_DNA"/>
</dbReference>
<dbReference type="FunCoup" id="B4M613">
    <property type="interactions" value="330"/>
</dbReference>
<dbReference type="InterPro" id="IPR042231">
    <property type="entry name" value="Cho/carn_acyl_trans_2"/>
</dbReference>
<dbReference type="OMA" id="DVWAKDY"/>
<dbReference type="OrthoDB" id="240216at2759"/>